<comment type="caution">
    <text evidence="7">The sequence shown here is derived from an EMBL/GenBank/DDBJ whole genome shotgun (WGS) entry which is preliminary data.</text>
</comment>
<evidence type="ECO:0000256" key="3">
    <source>
        <dbReference type="ARBA" id="ARBA00022833"/>
    </source>
</evidence>
<dbReference type="PROSITE" id="PS50966">
    <property type="entry name" value="ZF_SWIM"/>
    <property type="match status" value="1"/>
</dbReference>
<gene>
    <name evidence="7" type="ORF">Ahy_B04g069765</name>
</gene>
<dbReference type="Pfam" id="PF03108">
    <property type="entry name" value="DBD_Tnp_Mut"/>
    <property type="match status" value="1"/>
</dbReference>
<feature type="region of interest" description="Disordered" evidence="5">
    <location>
        <begin position="51"/>
        <end position="70"/>
    </location>
</feature>
<keyword evidence="2 4" id="KW-0863">Zinc-finger</keyword>
<evidence type="ECO:0000256" key="1">
    <source>
        <dbReference type="ARBA" id="ARBA00022723"/>
    </source>
</evidence>
<keyword evidence="3" id="KW-0862">Zinc</keyword>
<evidence type="ECO:0000313" key="8">
    <source>
        <dbReference type="Proteomes" id="UP000289738"/>
    </source>
</evidence>
<name>A0A444ZDJ7_ARAHY</name>
<dbReference type="InterPro" id="IPR006564">
    <property type="entry name" value="Znf_PMZ"/>
</dbReference>
<dbReference type="SMART" id="SM00575">
    <property type="entry name" value="ZnF_PMZ"/>
    <property type="match status" value="1"/>
</dbReference>
<dbReference type="AlphaFoldDB" id="A0A444ZDJ7"/>
<dbReference type="GO" id="GO:0008270">
    <property type="term" value="F:zinc ion binding"/>
    <property type="evidence" value="ECO:0007669"/>
    <property type="project" value="UniProtKB-KW"/>
</dbReference>
<keyword evidence="1" id="KW-0479">Metal-binding</keyword>
<evidence type="ECO:0000256" key="5">
    <source>
        <dbReference type="SAM" id="MobiDB-lite"/>
    </source>
</evidence>
<evidence type="ECO:0000256" key="2">
    <source>
        <dbReference type="ARBA" id="ARBA00022771"/>
    </source>
</evidence>
<dbReference type="InterPro" id="IPR004332">
    <property type="entry name" value="Transposase_MuDR"/>
</dbReference>
<sequence>MQNKRITYTVKFNQSQLIDLIDIDSVNQLITFNDDTAHVYIMEVEKTNHDIAPHEDNDDNVHDSTLSSNSTQGVDVVTNIDGQNPLTPILCTTQLVPTPQIINSSAKWNDLIKEEGQIFQNANKLRKALFEYDIAHKFTYKFLKNSPGKIICVCKVEGCPWKLSAYAMGKNTSFLVVRHFIKNHKHSAQDVLESTHSFRSNLVSSIIVDKLRLTPDKLPNDIRNDIFKEYGFSLTYHQAWAAKEKALAEINGVPKDSYMLIPWICNRLVKTDPQTVAKWTCSPSYQFEKLFVAYGCCVTGFLRGARPILFIDGYHLSGPYKGTLLTASTCDANNDLFPIAYAIVSAENNENWLWFLSNLKELTGSIPVTLISDRHPSIIAAVEQVYDRDRHAYCYRHVKENFCAETKKLQRGIRGEVKEDAKKLLDAVCYTRFGTEFTEAVEQLRAFSPELANWLETKGDINKWAKSQFPHRRWDLITTNVAESFNSWIRKERTHSICALITEHRDKLANLLYTAKLEMTKWKNEVGPKIDKILMEHVARSEFLKAVRYGDHNVMVRGSNVDVCVNLLRIECTCLEWQMTGIPCPHACAAIKLLHGNIYTYVEECYLKSSQEKIYASSMIPIETHDMPDVNNLTLTDWENNIFLMPPTTTRPLGRPCKKRRESQFQDVHVYKCSRCDQSGHNRSKCRNPNPEKI</sequence>
<evidence type="ECO:0000256" key="4">
    <source>
        <dbReference type="PROSITE-ProRule" id="PRU00325"/>
    </source>
</evidence>
<dbReference type="InterPro" id="IPR018289">
    <property type="entry name" value="MULE_transposase_dom"/>
</dbReference>
<proteinExistence type="predicted"/>
<dbReference type="PANTHER" id="PTHR31973">
    <property type="entry name" value="POLYPROTEIN, PUTATIVE-RELATED"/>
    <property type="match status" value="1"/>
</dbReference>
<feature type="compositionally biased region" description="Basic and acidic residues" evidence="5">
    <location>
        <begin position="51"/>
        <end position="62"/>
    </location>
</feature>
<protein>
    <recommendedName>
        <fullName evidence="6">SWIM-type domain-containing protein</fullName>
    </recommendedName>
</protein>
<dbReference type="InterPro" id="IPR007527">
    <property type="entry name" value="Znf_SWIM"/>
</dbReference>
<dbReference type="Proteomes" id="UP000289738">
    <property type="component" value="Chromosome B04"/>
</dbReference>
<dbReference type="Pfam" id="PF04434">
    <property type="entry name" value="SWIM"/>
    <property type="match status" value="1"/>
</dbReference>
<feature type="domain" description="SWIM-type" evidence="6">
    <location>
        <begin position="561"/>
        <end position="595"/>
    </location>
</feature>
<dbReference type="PANTHER" id="PTHR31973:SF157">
    <property type="entry name" value="SWIM-TYPE DOMAIN-CONTAINING PROTEIN"/>
    <property type="match status" value="1"/>
</dbReference>
<dbReference type="STRING" id="3818.A0A444ZDJ7"/>
<reference evidence="7 8" key="1">
    <citation type="submission" date="2019-01" db="EMBL/GenBank/DDBJ databases">
        <title>Sequencing of cultivated peanut Arachis hypogaea provides insights into genome evolution and oil improvement.</title>
        <authorList>
            <person name="Chen X."/>
        </authorList>
    </citation>
    <scope>NUCLEOTIDE SEQUENCE [LARGE SCALE GENOMIC DNA]</scope>
    <source>
        <strain evidence="8">cv. Fuhuasheng</strain>
        <tissue evidence="7">Leaves</tissue>
    </source>
</reference>
<evidence type="ECO:0000259" key="6">
    <source>
        <dbReference type="PROSITE" id="PS50966"/>
    </source>
</evidence>
<evidence type="ECO:0000313" key="7">
    <source>
        <dbReference type="EMBL" id="RYR12239.1"/>
    </source>
</evidence>
<organism evidence="7 8">
    <name type="scientific">Arachis hypogaea</name>
    <name type="common">Peanut</name>
    <dbReference type="NCBI Taxonomy" id="3818"/>
    <lineage>
        <taxon>Eukaryota</taxon>
        <taxon>Viridiplantae</taxon>
        <taxon>Streptophyta</taxon>
        <taxon>Embryophyta</taxon>
        <taxon>Tracheophyta</taxon>
        <taxon>Spermatophyta</taxon>
        <taxon>Magnoliopsida</taxon>
        <taxon>eudicotyledons</taxon>
        <taxon>Gunneridae</taxon>
        <taxon>Pentapetalae</taxon>
        <taxon>rosids</taxon>
        <taxon>fabids</taxon>
        <taxon>Fabales</taxon>
        <taxon>Fabaceae</taxon>
        <taxon>Papilionoideae</taxon>
        <taxon>50 kb inversion clade</taxon>
        <taxon>dalbergioids sensu lato</taxon>
        <taxon>Dalbergieae</taxon>
        <taxon>Pterocarpus clade</taxon>
        <taxon>Arachis</taxon>
    </lineage>
</organism>
<dbReference type="Pfam" id="PF10551">
    <property type="entry name" value="MULE"/>
    <property type="match status" value="1"/>
</dbReference>
<accession>A0A444ZDJ7</accession>
<keyword evidence="8" id="KW-1185">Reference proteome</keyword>
<dbReference type="EMBL" id="SDMP01000014">
    <property type="protein sequence ID" value="RYR12239.1"/>
    <property type="molecule type" value="Genomic_DNA"/>
</dbReference>